<protein>
    <submittedName>
        <fullName evidence="8">Sulfate exporter family transporter</fullName>
    </submittedName>
</protein>
<dbReference type="InterPro" id="IPR018383">
    <property type="entry name" value="UPF0324_pro"/>
</dbReference>
<evidence type="ECO:0000256" key="6">
    <source>
        <dbReference type="ARBA" id="ARBA00023136"/>
    </source>
</evidence>
<dbReference type="Proteomes" id="UP001209083">
    <property type="component" value="Chromosome"/>
</dbReference>
<dbReference type="RefSeq" id="WP_349638460.1">
    <property type="nucleotide sequence ID" value="NZ_CP090958.1"/>
</dbReference>
<evidence type="ECO:0000313" key="8">
    <source>
        <dbReference type="EMBL" id="WGW11670.1"/>
    </source>
</evidence>
<evidence type="ECO:0000256" key="4">
    <source>
        <dbReference type="ARBA" id="ARBA00022692"/>
    </source>
</evidence>
<dbReference type="EMBL" id="CP090958">
    <property type="protein sequence ID" value="WGW11670.1"/>
    <property type="molecule type" value="Genomic_DNA"/>
</dbReference>
<keyword evidence="3" id="KW-1003">Cell membrane</keyword>
<feature type="transmembrane region" description="Helical" evidence="7">
    <location>
        <begin position="259"/>
        <end position="277"/>
    </location>
</feature>
<reference evidence="8 9" key="1">
    <citation type="submission" date="2023-05" db="EMBL/GenBank/DDBJ databases">
        <title>Lithophilousrod everest ZFBP1038 complete genpme.</title>
        <authorList>
            <person name="Tian M."/>
        </authorList>
    </citation>
    <scope>NUCLEOTIDE SEQUENCE [LARGE SCALE GENOMIC DNA]</scope>
    <source>
        <strain evidence="8 9">ZFBP1038</strain>
    </source>
</reference>
<feature type="transmembrane region" description="Helical" evidence="7">
    <location>
        <begin position="289"/>
        <end position="311"/>
    </location>
</feature>
<feature type="transmembrane region" description="Helical" evidence="7">
    <location>
        <begin position="219"/>
        <end position="239"/>
    </location>
</feature>
<keyword evidence="5 7" id="KW-1133">Transmembrane helix</keyword>
<dbReference type="Pfam" id="PF03601">
    <property type="entry name" value="Cons_hypoth698"/>
    <property type="match status" value="1"/>
</dbReference>
<evidence type="ECO:0000256" key="3">
    <source>
        <dbReference type="ARBA" id="ARBA00022475"/>
    </source>
</evidence>
<dbReference type="PROSITE" id="PS51257">
    <property type="entry name" value="PROKAR_LIPOPROTEIN"/>
    <property type="match status" value="1"/>
</dbReference>
<feature type="transmembrane region" description="Helical" evidence="7">
    <location>
        <begin position="318"/>
        <end position="340"/>
    </location>
</feature>
<feature type="transmembrane region" description="Helical" evidence="7">
    <location>
        <begin position="162"/>
        <end position="182"/>
    </location>
</feature>
<keyword evidence="9" id="KW-1185">Reference proteome</keyword>
<name>A0ABY8QRN7_9MICO</name>
<comment type="similarity">
    <text evidence="2">Belongs to the UPF0324 family.</text>
</comment>
<keyword evidence="4 7" id="KW-0812">Transmembrane</keyword>
<feature type="transmembrane region" description="Helical" evidence="7">
    <location>
        <begin position="96"/>
        <end position="121"/>
    </location>
</feature>
<feature type="transmembrane region" description="Helical" evidence="7">
    <location>
        <begin position="45"/>
        <end position="62"/>
    </location>
</feature>
<evidence type="ECO:0000256" key="5">
    <source>
        <dbReference type="ARBA" id="ARBA00022989"/>
    </source>
</evidence>
<evidence type="ECO:0000256" key="1">
    <source>
        <dbReference type="ARBA" id="ARBA00004651"/>
    </source>
</evidence>
<evidence type="ECO:0000256" key="2">
    <source>
        <dbReference type="ARBA" id="ARBA00007977"/>
    </source>
</evidence>
<keyword evidence="6 7" id="KW-0472">Membrane</keyword>
<dbReference type="PANTHER" id="PTHR30106">
    <property type="entry name" value="INNER MEMBRANE PROTEIN YEIH-RELATED"/>
    <property type="match status" value="1"/>
</dbReference>
<feature type="transmembrane region" description="Helical" evidence="7">
    <location>
        <begin position="133"/>
        <end position="150"/>
    </location>
</feature>
<accession>A0ABY8QRN7</accession>
<evidence type="ECO:0000256" key="7">
    <source>
        <dbReference type="SAM" id="Phobius"/>
    </source>
</evidence>
<gene>
    <name evidence="8" type="ORF">LWF01_16490</name>
</gene>
<organism evidence="8 9">
    <name type="scientific">Saxibacter everestensis</name>
    <dbReference type="NCBI Taxonomy" id="2909229"/>
    <lineage>
        <taxon>Bacteria</taxon>
        <taxon>Bacillati</taxon>
        <taxon>Actinomycetota</taxon>
        <taxon>Actinomycetes</taxon>
        <taxon>Micrococcales</taxon>
        <taxon>Brevibacteriaceae</taxon>
        <taxon>Saxibacter</taxon>
    </lineage>
</organism>
<dbReference type="PANTHER" id="PTHR30106:SF2">
    <property type="entry name" value="UPF0324 INNER MEMBRANE PROTEIN YEIH"/>
    <property type="match status" value="1"/>
</dbReference>
<comment type="subcellular location">
    <subcellularLocation>
        <location evidence="1">Cell membrane</location>
        <topology evidence="1">Multi-pass membrane protein</topology>
    </subcellularLocation>
</comment>
<sequence>MSREARTSPVDSPSRNESWAVLPGLAACAAAVGIALFVGHFLPTVSTLLIAIVLGVVMRNAFPVPSSLESGLTVAAKKLLRLGVVLLGLQVSLHEIAGLGAGMIGVVIAVVGLGIVFTLLIGRLLGIGFTSRLLIGCGFSICGAAAVAAVDGVVEAEEEEVVTSVALVVIFGTLMIPLVPLAGELLGLSNTQTGLWAGASIHEVAQVVAAGGAVGSAALGLAVVVKLARVMMLAPVMAIVGWRQRRLNTASAGGKRPPLIPLFVLGFIAMSLLRTTGLLSDPVLDGGRIAQTALLSAAMFALGAGVHISVIRRVGLRPFLLAAFSTIFVAAVGLCGVLLVA</sequence>
<feature type="transmembrane region" description="Helical" evidence="7">
    <location>
        <begin position="194"/>
        <end position="213"/>
    </location>
</feature>
<evidence type="ECO:0000313" key="9">
    <source>
        <dbReference type="Proteomes" id="UP001209083"/>
    </source>
</evidence>
<proteinExistence type="inferred from homology"/>